<dbReference type="SMART" id="SM00906">
    <property type="entry name" value="Fungal_trans"/>
    <property type="match status" value="1"/>
</dbReference>
<dbReference type="Gene3D" id="4.10.240.10">
    <property type="entry name" value="Zn(2)-C6 fungal-type DNA-binding domain"/>
    <property type="match status" value="1"/>
</dbReference>
<dbReference type="InterPro" id="IPR007219">
    <property type="entry name" value="XnlR_reg_dom"/>
</dbReference>
<dbReference type="Pfam" id="PF04082">
    <property type="entry name" value="Fungal_trans"/>
    <property type="match status" value="1"/>
</dbReference>
<keyword evidence="1" id="KW-0479">Metal-binding</keyword>
<keyword evidence="3" id="KW-0238">DNA-binding</keyword>
<gene>
    <name evidence="7" type="ORF">PV05_09062</name>
</gene>
<feature type="domain" description="Zn(2)-C6 fungal-type" evidence="6">
    <location>
        <begin position="68"/>
        <end position="93"/>
    </location>
</feature>
<dbReference type="PROSITE" id="PS50048">
    <property type="entry name" value="ZN2_CY6_FUNGAL_2"/>
    <property type="match status" value="1"/>
</dbReference>
<dbReference type="OrthoDB" id="3971593at2759"/>
<keyword evidence="4" id="KW-0804">Transcription</keyword>
<dbReference type="AlphaFoldDB" id="A0A0D2CTZ1"/>
<reference evidence="7 8" key="1">
    <citation type="submission" date="2015-01" db="EMBL/GenBank/DDBJ databases">
        <title>The Genome Sequence of Exophiala xenobiotica CBS118157.</title>
        <authorList>
            <consortium name="The Broad Institute Genomics Platform"/>
            <person name="Cuomo C."/>
            <person name="de Hoog S."/>
            <person name="Gorbushina A."/>
            <person name="Stielow B."/>
            <person name="Teixiera M."/>
            <person name="Abouelleil A."/>
            <person name="Chapman S.B."/>
            <person name="Priest M."/>
            <person name="Young S.K."/>
            <person name="Wortman J."/>
            <person name="Nusbaum C."/>
            <person name="Birren B."/>
        </authorList>
    </citation>
    <scope>NUCLEOTIDE SEQUENCE [LARGE SCALE GENOMIC DNA]</scope>
    <source>
        <strain evidence="7 8">CBS 118157</strain>
    </source>
</reference>
<dbReference type="InterPro" id="IPR001138">
    <property type="entry name" value="Zn2Cys6_DnaBD"/>
</dbReference>
<proteinExistence type="predicted"/>
<organism evidence="7 8">
    <name type="scientific">Exophiala xenobiotica</name>
    <dbReference type="NCBI Taxonomy" id="348802"/>
    <lineage>
        <taxon>Eukaryota</taxon>
        <taxon>Fungi</taxon>
        <taxon>Dikarya</taxon>
        <taxon>Ascomycota</taxon>
        <taxon>Pezizomycotina</taxon>
        <taxon>Eurotiomycetes</taxon>
        <taxon>Chaetothyriomycetidae</taxon>
        <taxon>Chaetothyriales</taxon>
        <taxon>Herpotrichiellaceae</taxon>
        <taxon>Exophiala</taxon>
    </lineage>
</organism>
<evidence type="ECO:0000313" key="8">
    <source>
        <dbReference type="Proteomes" id="UP000054342"/>
    </source>
</evidence>
<dbReference type="SUPFAM" id="SSF57701">
    <property type="entry name" value="Zn2/Cys6 DNA-binding domain"/>
    <property type="match status" value="1"/>
</dbReference>
<dbReference type="PANTHER" id="PTHR47424">
    <property type="entry name" value="REGULATORY PROTEIN GAL4"/>
    <property type="match status" value="1"/>
</dbReference>
<dbReference type="CDD" id="cd12148">
    <property type="entry name" value="fungal_TF_MHR"/>
    <property type="match status" value="1"/>
</dbReference>
<sequence>MARLSSMAVPMGRSARSMVIWAATGKPILDQRGIDISQSLGKSSLLYIDCCARLPYLLTRSSWCSNECKRRKIKCNGQTPCQRCGNLSLDCVYAPNCCTNSLKDSAEFKQMQDHITVLQEQVNDLYTSLDELRNRPDAIYSAPIDPQFTQDASNRSLSMSMSRTLPPLISPKRQPSKPLPQFHGPTSTLYGLDVARSSLQTMGITQNAPDDGLVSRERSRAASPVAMAPTPHPSKDPLWLIEHSEVIRLLRVYEEEIGIVYPVVDIEKVMKHANSLYKFIQASLRVGFGQPTLPGADAIDDEETTVLKMILAITLTVEGHGRSEFGQRFFDAAKPAVDLKLVTALDTKSVVLVVLTATFYFQKDEEAQAWRFIGIAARMCIEMGLHRKDSLLKSFTNEAEYQQTVRIFWTVYALDRRWSFGTGMPFALQDADIDPNLPEPDENHVYLKHITKYNQIATKVWYHNLAYEAGQNTKKDEIGFLDYQILQWYQQLPDSLQFNSRDLAAENEIPGRGMRRLRLLMYLRKNQARISIYRPILHSATSIIENRHYSQNVVDVAKDTVNTLTGVNQISDIYKTQQVMYNYFLVQALAVLFLSVAHAPAVFCSQTRSEFYAAIEMVKGFSTKSHVSKRLWRTIRGLKEMGDKIGLLARGGSAANDSEQDAHSDAAVAMAGLAGHKVEYAAYGNQNPTQQGAELGVSPNDALQITNELSSLFELAGGYGATTPGPDVFSFVGANGDMSLGEGFNVFGNEPELSRIMNELF</sequence>
<evidence type="ECO:0000256" key="3">
    <source>
        <dbReference type="ARBA" id="ARBA00023125"/>
    </source>
</evidence>
<dbReference type="GO" id="GO:0000435">
    <property type="term" value="P:positive regulation of transcription from RNA polymerase II promoter by galactose"/>
    <property type="evidence" value="ECO:0007669"/>
    <property type="project" value="TreeGrafter"/>
</dbReference>
<dbReference type="InterPro" id="IPR051127">
    <property type="entry name" value="Fungal_SecMet_Regulators"/>
</dbReference>
<dbReference type="InterPro" id="IPR036864">
    <property type="entry name" value="Zn2-C6_fun-type_DNA-bd_sf"/>
</dbReference>
<dbReference type="Pfam" id="PF00172">
    <property type="entry name" value="Zn_clus"/>
    <property type="match status" value="1"/>
</dbReference>
<evidence type="ECO:0000256" key="5">
    <source>
        <dbReference type="ARBA" id="ARBA00023242"/>
    </source>
</evidence>
<protein>
    <recommendedName>
        <fullName evidence="6">Zn(2)-C6 fungal-type domain-containing protein</fullName>
    </recommendedName>
</protein>
<dbReference type="RefSeq" id="XP_013314077.1">
    <property type="nucleotide sequence ID" value="XM_013458623.1"/>
</dbReference>
<evidence type="ECO:0000256" key="1">
    <source>
        <dbReference type="ARBA" id="ARBA00022723"/>
    </source>
</evidence>
<dbReference type="GeneID" id="25330970"/>
<evidence type="ECO:0000256" key="2">
    <source>
        <dbReference type="ARBA" id="ARBA00023015"/>
    </source>
</evidence>
<evidence type="ECO:0000256" key="4">
    <source>
        <dbReference type="ARBA" id="ARBA00023163"/>
    </source>
</evidence>
<dbReference type="GO" id="GO:0000981">
    <property type="term" value="F:DNA-binding transcription factor activity, RNA polymerase II-specific"/>
    <property type="evidence" value="ECO:0007669"/>
    <property type="project" value="InterPro"/>
</dbReference>
<dbReference type="GO" id="GO:0006351">
    <property type="term" value="P:DNA-templated transcription"/>
    <property type="evidence" value="ECO:0007669"/>
    <property type="project" value="InterPro"/>
</dbReference>
<dbReference type="EMBL" id="KN847321">
    <property type="protein sequence ID" value="KIW53492.1"/>
    <property type="molecule type" value="Genomic_DNA"/>
</dbReference>
<dbReference type="GO" id="GO:0005634">
    <property type="term" value="C:nucleus"/>
    <property type="evidence" value="ECO:0007669"/>
    <property type="project" value="TreeGrafter"/>
</dbReference>
<evidence type="ECO:0000313" key="7">
    <source>
        <dbReference type="EMBL" id="KIW53492.1"/>
    </source>
</evidence>
<keyword evidence="2" id="KW-0805">Transcription regulation</keyword>
<dbReference type="Proteomes" id="UP000054342">
    <property type="component" value="Unassembled WGS sequence"/>
</dbReference>
<dbReference type="GO" id="GO:0000978">
    <property type="term" value="F:RNA polymerase II cis-regulatory region sequence-specific DNA binding"/>
    <property type="evidence" value="ECO:0007669"/>
    <property type="project" value="TreeGrafter"/>
</dbReference>
<keyword evidence="5" id="KW-0539">Nucleus</keyword>
<dbReference type="GO" id="GO:0008270">
    <property type="term" value="F:zinc ion binding"/>
    <property type="evidence" value="ECO:0007669"/>
    <property type="project" value="InterPro"/>
</dbReference>
<dbReference type="STRING" id="348802.A0A0D2CTZ1"/>
<keyword evidence="8" id="KW-1185">Reference proteome</keyword>
<dbReference type="CDD" id="cd00067">
    <property type="entry name" value="GAL4"/>
    <property type="match status" value="1"/>
</dbReference>
<accession>A0A0D2CTZ1</accession>
<evidence type="ECO:0000259" key="6">
    <source>
        <dbReference type="PROSITE" id="PS50048"/>
    </source>
</evidence>
<dbReference type="PANTHER" id="PTHR47424:SF5">
    <property type="entry name" value="ZN(II)2CYS6 TRANSCRIPTION FACTOR (EUROFUNG)"/>
    <property type="match status" value="1"/>
</dbReference>
<name>A0A0D2CTZ1_9EURO</name>